<evidence type="ECO:0000313" key="2">
    <source>
        <dbReference type="Proteomes" id="UP000499080"/>
    </source>
</evidence>
<proteinExistence type="predicted"/>
<sequence>MGATFFETNRTLGWKARKKKEVDGRTDIIVMTASPKARIVSTKQHEIDHSFISERFPSNPDLFFFLLQPVRRPTVLLSVSAAGPSHLSARSGRLISSLEGVVKAIPQYKGLWVSE</sequence>
<keyword evidence="2" id="KW-1185">Reference proteome</keyword>
<dbReference type="AlphaFoldDB" id="A0A4Y2SQX8"/>
<dbReference type="Proteomes" id="UP000499080">
    <property type="component" value="Unassembled WGS sequence"/>
</dbReference>
<accession>A0A4Y2SQX8</accession>
<protein>
    <submittedName>
        <fullName evidence="1">Uncharacterized protein</fullName>
    </submittedName>
</protein>
<dbReference type="EMBL" id="BGPR01022867">
    <property type="protein sequence ID" value="GBN89589.1"/>
    <property type="molecule type" value="Genomic_DNA"/>
</dbReference>
<name>A0A4Y2SQX8_ARAVE</name>
<comment type="caution">
    <text evidence="1">The sequence shown here is derived from an EMBL/GenBank/DDBJ whole genome shotgun (WGS) entry which is preliminary data.</text>
</comment>
<organism evidence="1 2">
    <name type="scientific">Araneus ventricosus</name>
    <name type="common">Orbweaver spider</name>
    <name type="synonym">Epeira ventricosa</name>
    <dbReference type="NCBI Taxonomy" id="182803"/>
    <lineage>
        <taxon>Eukaryota</taxon>
        <taxon>Metazoa</taxon>
        <taxon>Ecdysozoa</taxon>
        <taxon>Arthropoda</taxon>
        <taxon>Chelicerata</taxon>
        <taxon>Arachnida</taxon>
        <taxon>Araneae</taxon>
        <taxon>Araneomorphae</taxon>
        <taxon>Entelegynae</taxon>
        <taxon>Araneoidea</taxon>
        <taxon>Araneidae</taxon>
        <taxon>Araneus</taxon>
    </lineage>
</organism>
<reference evidence="1 2" key="1">
    <citation type="journal article" date="2019" name="Sci. Rep.">
        <title>Orb-weaving spider Araneus ventricosus genome elucidates the spidroin gene catalogue.</title>
        <authorList>
            <person name="Kono N."/>
            <person name="Nakamura H."/>
            <person name="Ohtoshi R."/>
            <person name="Moran D.A.P."/>
            <person name="Shinohara A."/>
            <person name="Yoshida Y."/>
            <person name="Fujiwara M."/>
            <person name="Mori M."/>
            <person name="Tomita M."/>
            <person name="Arakawa K."/>
        </authorList>
    </citation>
    <scope>NUCLEOTIDE SEQUENCE [LARGE SCALE GENOMIC DNA]</scope>
</reference>
<evidence type="ECO:0000313" key="1">
    <source>
        <dbReference type="EMBL" id="GBN89589.1"/>
    </source>
</evidence>
<gene>
    <name evidence="1" type="ORF">AVEN_217634_1</name>
</gene>